<dbReference type="Gene3D" id="3.20.20.70">
    <property type="entry name" value="Aldolase class I"/>
    <property type="match status" value="1"/>
</dbReference>
<dbReference type="SUPFAM" id="SSF51412">
    <property type="entry name" value="Inosine monophosphate dehydrogenase (IMPDH)"/>
    <property type="match status" value="1"/>
</dbReference>
<evidence type="ECO:0000313" key="1">
    <source>
        <dbReference type="EMBL" id="SUX31037.1"/>
    </source>
</evidence>
<evidence type="ECO:0000313" key="2">
    <source>
        <dbReference type="Proteomes" id="UP000254029"/>
    </source>
</evidence>
<name>A0AAX2M4A7_CHRVL</name>
<dbReference type="EMBL" id="UIGR01000001">
    <property type="protein sequence ID" value="SUX31037.1"/>
    <property type="molecule type" value="Genomic_DNA"/>
</dbReference>
<gene>
    <name evidence="1" type="ORF">NCTC8684_00058</name>
</gene>
<reference evidence="1 2" key="1">
    <citation type="submission" date="2018-06" db="EMBL/GenBank/DDBJ databases">
        <authorList>
            <consortium name="Pathogen Informatics"/>
            <person name="Doyle S."/>
        </authorList>
    </citation>
    <scope>NUCLEOTIDE SEQUENCE [LARGE SCALE GENOMIC DNA]</scope>
    <source>
        <strain evidence="1 2">NCTC8684</strain>
    </source>
</reference>
<dbReference type="Pfam" id="PF03060">
    <property type="entry name" value="NMO"/>
    <property type="match status" value="1"/>
</dbReference>
<dbReference type="AlphaFoldDB" id="A0AAX2M4A7"/>
<dbReference type="RefSeq" id="WP_084194189.1">
    <property type="nucleotide sequence ID" value="NZ_JBHMEH010000056.1"/>
</dbReference>
<dbReference type="GO" id="GO:0018580">
    <property type="term" value="F:nitronate monooxygenase activity"/>
    <property type="evidence" value="ECO:0007669"/>
    <property type="project" value="TreeGrafter"/>
</dbReference>
<accession>A0AAX2M4A7</accession>
<dbReference type="PANTHER" id="PTHR42747">
    <property type="entry name" value="NITRONATE MONOOXYGENASE-RELATED"/>
    <property type="match status" value="1"/>
</dbReference>
<proteinExistence type="predicted"/>
<organism evidence="1 2">
    <name type="scientific">Chromobacterium violaceum</name>
    <dbReference type="NCBI Taxonomy" id="536"/>
    <lineage>
        <taxon>Bacteria</taxon>
        <taxon>Pseudomonadati</taxon>
        <taxon>Pseudomonadota</taxon>
        <taxon>Betaproteobacteria</taxon>
        <taxon>Neisseriales</taxon>
        <taxon>Chromobacteriaceae</taxon>
        <taxon>Chromobacterium</taxon>
    </lineage>
</organism>
<sequence>MSAAKWQPLPLKLPVIQAPMAGGATTPQLVAAVGEAGGLGFLAGAMLSPAQIREEAGSIRALSDKPFGINLLTRQ</sequence>
<dbReference type="Proteomes" id="UP000254029">
    <property type="component" value="Unassembled WGS sequence"/>
</dbReference>
<dbReference type="PANTHER" id="PTHR42747:SF3">
    <property type="entry name" value="NITRONATE MONOOXYGENASE-RELATED"/>
    <property type="match status" value="1"/>
</dbReference>
<dbReference type="InterPro" id="IPR013785">
    <property type="entry name" value="Aldolase_TIM"/>
</dbReference>
<comment type="caution">
    <text evidence="1">The sequence shown here is derived from an EMBL/GenBank/DDBJ whole genome shotgun (WGS) entry which is preliminary data.</text>
</comment>
<protein>
    <submittedName>
        <fullName evidence="1">Enoyl-[acyl-carrier-protein] reductase II</fullName>
    </submittedName>
</protein>